<organism evidence="4 5">
    <name type="scientific">Planomicrobium soli</name>
    <dbReference type="NCBI Taxonomy" id="1176648"/>
    <lineage>
        <taxon>Bacteria</taxon>
        <taxon>Bacillati</taxon>
        <taxon>Bacillota</taxon>
        <taxon>Bacilli</taxon>
        <taxon>Bacillales</taxon>
        <taxon>Caryophanaceae</taxon>
        <taxon>Planomicrobium</taxon>
    </lineage>
</organism>
<comment type="caution">
    <text evidence="4">The sequence shown here is derived from an EMBL/GenBank/DDBJ whole genome shotgun (WGS) entry which is preliminary data.</text>
</comment>
<dbReference type="SUPFAM" id="SSF52540">
    <property type="entry name" value="P-loop containing nucleoside triphosphate hydrolases"/>
    <property type="match status" value="1"/>
</dbReference>
<keyword evidence="2" id="KW-0472">Membrane</keyword>
<dbReference type="Gene3D" id="3.40.50.300">
    <property type="entry name" value="P-loop containing nucleotide triphosphate hydrolases"/>
    <property type="match status" value="2"/>
</dbReference>
<feature type="coiled-coil region" evidence="1">
    <location>
        <begin position="499"/>
        <end position="547"/>
    </location>
</feature>
<accession>A0A2P8G9H9</accession>
<dbReference type="InterPro" id="IPR027417">
    <property type="entry name" value="P-loop_NTPase"/>
</dbReference>
<dbReference type="EMBL" id="PYAT01000013">
    <property type="protein sequence ID" value="PSL30623.1"/>
    <property type="molecule type" value="Genomic_DNA"/>
</dbReference>
<proteinExistence type="predicted"/>
<dbReference type="Pfam" id="PF13514">
    <property type="entry name" value="AAA_27"/>
    <property type="match status" value="1"/>
</dbReference>
<dbReference type="PANTHER" id="PTHR41259:SF1">
    <property type="entry name" value="DOUBLE-STRAND BREAK REPAIR RAD50 ATPASE, PUTATIVE-RELATED"/>
    <property type="match status" value="1"/>
</dbReference>
<dbReference type="InterPro" id="IPR038734">
    <property type="entry name" value="YhaN_AAA"/>
</dbReference>
<dbReference type="Proteomes" id="UP000242682">
    <property type="component" value="Unassembled WGS sequence"/>
</dbReference>
<dbReference type="AlphaFoldDB" id="A0A2P8G9H9"/>
<keyword evidence="5" id="KW-1185">Reference proteome</keyword>
<evidence type="ECO:0000313" key="4">
    <source>
        <dbReference type="EMBL" id="PSL30623.1"/>
    </source>
</evidence>
<protein>
    <submittedName>
        <fullName evidence="4">Uncharacterized protein YhaN</fullName>
    </submittedName>
</protein>
<sequence length="945" mass="108523">MKIDKLIIYGFGRHENRTIDVNPHMSLFYGPNEAGKTTIQQFIIQTLFGYPARNQAKIRYEPKSGGKYGGQIHLVDEKFGRVIIERVKGKSAGDVTVFFEDGSRGGEAELKMLLRDYDRAAFESVFSFSIHELQGLERMTEEELSRTLLASGTTGIDAITKMESHLEKDMGLLFKKNGRNPVMNLLIEELRGIERELKDYRSETELYSPYLKRIHEIENRLDDMTEEEKQITHYMRSAEKQLQSLPLLEKAARLEQELKELEGINFPTDGSRRMERLQDRISETVAKIEYTENELGLLGDFKTALEETEELEQLLGRESEWHQLQMLYRQKKDETIKLLDDQDRLVNLVGMAEEDALQSDVSLTHEEQLISYIQQLDMEDEERRFTARQQSEEKSVMANVQKQLDLLLDHRPTDSERQEARQWPETSMRLAEAKVAKRLEKSAGSNTLGIWLLVLGALGILLGLMQGNYTVASLAFLAGAAGVWTIMKNGKSTKSEGGYEKLLQKYAGREAELEALVQRVNEYDRKFKEAKAQLAASTEKLETLVQSTSGQPAKRAYEQFLRQLRIDPRSSRAMVLDLFEKLREIQAIHSRLGRLEQDTVILADKVDHWLKQAETVSGRSLTSESLYAELRNEFAVRQKQQAENLKREEKQKELQAESKKLTVFLEQLKKDMQLLLEEAAAADAIEFYQFAEAMEKKEAFLQELAPIRSQLAVIGRIELPVDSTPDALTEFLSQQEAALTELKSERNRLLAELADKQQTTQKLLSNDEYEEKLQQFEEKKAEFADLAKHWAINKSITEAIKQTMNELKEKKLPSVIADAEAYFAKLTAHTYTGLEMNPAGFFEAIREDGMRFHIIELSQATKEQAYIALRLALAVSMQQSHPFPIVIDDAFVHFDRSRLQQMINLITELQENHQFIYFTCHETMQQVWPNAHVIHVANTERGVHS</sequence>
<feature type="coiled-coil region" evidence="1">
    <location>
        <begin position="732"/>
        <end position="786"/>
    </location>
</feature>
<feature type="coiled-coil region" evidence="1">
    <location>
        <begin position="632"/>
        <end position="685"/>
    </location>
</feature>
<dbReference type="RefSeq" id="WP_106534420.1">
    <property type="nucleotide sequence ID" value="NZ_PYAT01000013.1"/>
</dbReference>
<evidence type="ECO:0000313" key="5">
    <source>
        <dbReference type="Proteomes" id="UP000242682"/>
    </source>
</evidence>
<evidence type="ECO:0000256" key="2">
    <source>
        <dbReference type="SAM" id="Phobius"/>
    </source>
</evidence>
<keyword evidence="1" id="KW-0175">Coiled coil</keyword>
<feature type="domain" description="YhaN AAA" evidence="3">
    <location>
        <begin position="1"/>
        <end position="201"/>
    </location>
</feature>
<evidence type="ECO:0000256" key="1">
    <source>
        <dbReference type="SAM" id="Coils"/>
    </source>
</evidence>
<dbReference type="PANTHER" id="PTHR41259">
    <property type="entry name" value="DOUBLE-STRAND BREAK REPAIR RAD50 ATPASE, PUTATIVE-RELATED"/>
    <property type="match status" value="1"/>
</dbReference>
<feature type="transmembrane region" description="Helical" evidence="2">
    <location>
        <begin position="471"/>
        <end position="487"/>
    </location>
</feature>
<gene>
    <name evidence="4" type="ORF">B0H99_11348</name>
</gene>
<dbReference type="OrthoDB" id="9764467at2"/>
<feature type="transmembrane region" description="Helical" evidence="2">
    <location>
        <begin position="447"/>
        <end position="465"/>
    </location>
</feature>
<keyword evidence="2" id="KW-1133">Transmembrane helix</keyword>
<reference evidence="4 5" key="1">
    <citation type="submission" date="2018-03" db="EMBL/GenBank/DDBJ databases">
        <title>Genomic Encyclopedia of Type Strains, Phase III (KMG-III): the genomes of soil and plant-associated and newly described type strains.</title>
        <authorList>
            <person name="Whitman W."/>
        </authorList>
    </citation>
    <scope>NUCLEOTIDE SEQUENCE [LARGE SCALE GENOMIC DNA]</scope>
    <source>
        <strain evidence="4 5">CGMCC 1.12259</strain>
    </source>
</reference>
<evidence type="ECO:0000259" key="3">
    <source>
        <dbReference type="Pfam" id="PF13514"/>
    </source>
</evidence>
<keyword evidence="2" id="KW-0812">Transmembrane</keyword>
<name>A0A2P8G9H9_9BACL</name>